<comment type="caution">
    <text evidence="1">The sequence shown here is derived from an EMBL/GenBank/DDBJ whole genome shotgun (WGS) entry which is preliminary data.</text>
</comment>
<keyword evidence="2" id="KW-1185">Reference proteome</keyword>
<gene>
    <name evidence="1" type="ORF">JTE90_019569</name>
</gene>
<name>A0AAV6V454_9ARAC</name>
<reference evidence="1 2" key="1">
    <citation type="journal article" date="2022" name="Nat. Ecol. Evol.">
        <title>A masculinizing supergene underlies an exaggerated male reproductive morph in a spider.</title>
        <authorList>
            <person name="Hendrickx F."/>
            <person name="De Corte Z."/>
            <person name="Sonet G."/>
            <person name="Van Belleghem S.M."/>
            <person name="Kostlbacher S."/>
            <person name="Vangestel C."/>
        </authorList>
    </citation>
    <scope>NUCLEOTIDE SEQUENCE [LARGE SCALE GENOMIC DNA]</scope>
    <source>
        <strain evidence="1">W744_W776</strain>
    </source>
</reference>
<dbReference type="Proteomes" id="UP000827092">
    <property type="component" value="Unassembled WGS sequence"/>
</dbReference>
<evidence type="ECO:0000313" key="1">
    <source>
        <dbReference type="EMBL" id="KAG8191505.1"/>
    </source>
</evidence>
<accession>A0AAV6V454</accession>
<evidence type="ECO:0000313" key="2">
    <source>
        <dbReference type="Proteomes" id="UP000827092"/>
    </source>
</evidence>
<dbReference type="EMBL" id="JAFNEN010000158">
    <property type="protein sequence ID" value="KAG8191505.1"/>
    <property type="molecule type" value="Genomic_DNA"/>
</dbReference>
<organism evidence="1 2">
    <name type="scientific">Oedothorax gibbosus</name>
    <dbReference type="NCBI Taxonomy" id="931172"/>
    <lineage>
        <taxon>Eukaryota</taxon>
        <taxon>Metazoa</taxon>
        <taxon>Ecdysozoa</taxon>
        <taxon>Arthropoda</taxon>
        <taxon>Chelicerata</taxon>
        <taxon>Arachnida</taxon>
        <taxon>Araneae</taxon>
        <taxon>Araneomorphae</taxon>
        <taxon>Entelegynae</taxon>
        <taxon>Araneoidea</taxon>
        <taxon>Linyphiidae</taxon>
        <taxon>Erigoninae</taxon>
        <taxon>Oedothorax</taxon>
    </lineage>
</organism>
<sequence length="73" mass="8513">MIRPGSRRLHSLSSLILEPSFDLPDQGILIWPEDDSHQFRPLVPRESRFFPAPENRNYLEGQELEKGQEGIRI</sequence>
<dbReference type="AlphaFoldDB" id="A0AAV6V454"/>
<proteinExistence type="predicted"/>
<protein>
    <submittedName>
        <fullName evidence="1">Uncharacterized protein</fullName>
    </submittedName>
</protein>